<geneLocation type="plasmid" evidence="2">
    <name>pbeh2</name>
</geneLocation>
<dbReference type="KEGG" id="beo:BEH_25115"/>
<evidence type="ECO:0000313" key="1">
    <source>
        <dbReference type="EMBL" id="AWG44270.1"/>
    </source>
</evidence>
<proteinExistence type="predicted"/>
<protein>
    <submittedName>
        <fullName evidence="1">Uncharacterized protein</fullName>
    </submittedName>
</protein>
<keyword evidence="2" id="KW-1185">Reference proteome</keyword>
<sequence length="106" mass="12293">MDHLNSSYFLENMKNNSPIDNLLNQSQINRSGNSDVDVTVEVEIDTTPIAFAMLYSLLTSKQMSTEEFELAIQRLKSLNNRRQPFHYGRGINNTDKARFFYPRDSK</sequence>
<dbReference type="EMBL" id="CP015324">
    <property type="protein sequence ID" value="AWG44270.1"/>
    <property type="molecule type" value="Genomic_DNA"/>
</dbReference>
<gene>
    <name evidence="1" type="ORF">BEH_25115</name>
</gene>
<organism evidence="1 2">
    <name type="scientific">Priestia filamentosa</name>
    <dbReference type="NCBI Taxonomy" id="1402861"/>
    <lineage>
        <taxon>Bacteria</taxon>
        <taxon>Bacillati</taxon>
        <taxon>Bacillota</taxon>
        <taxon>Bacilli</taxon>
        <taxon>Bacillales</taxon>
        <taxon>Bacillaceae</taxon>
        <taxon>Priestia</taxon>
    </lineage>
</organism>
<keyword evidence="1" id="KW-0614">Plasmid</keyword>
<evidence type="ECO:0000313" key="2">
    <source>
        <dbReference type="Proteomes" id="UP000036202"/>
    </source>
</evidence>
<name>A0A2S1LZM4_9BACI</name>
<dbReference type="Proteomes" id="UP000036202">
    <property type="component" value="Plasmid pbeh2"/>
</dbReference>
<dbReference type="OrthoDB" id="2881225at2"/>
<dbReference type="AlphaFoldDB" id="A0A2S1LZM4"/>
<dbReference type="RefSeq" id="WP_063592739.1">
    <property type="nucleotide sequence ID" value="NZ_CP015324.1"/>
</dbReference>
<reference evidence="1 2" key="1">
    <citation type="journal article" date="2015" name="PLoS ONE">
        <title>Genome Sequence of Bacillus endophyticus and Analysis of Its Companion Mechanism in the Ketogulonigenium vulgare-Bacillus Strain Consortium.</title>
        <authorList>
            <person name="Jia N."/>
            <person name="Du J."/>
            <person name="Ding M.Z."/>
            <person name="Gao F."/>
            <person name="Yuan Y.J."/>
        </authorList>
    </citation>
    <scope>NUCLEOTIDE SEQUENCE [LARGE SCALE GENOMIC DNA]</scope>
    <source>
        <strain evidence="1 2">Hbe603</strain>
        <plasmid evidence="2">pbeh2</plasmid>
    </source>
</reference>
<accession>A0A2S1LZM4</accession>